<dbReference type="Pfam" id="PF03747">
    <property type="entry name" value="ADP_ribosyl_GH"/>
    <property type="match status" value="1"/>
</dbReference>
<accession>A0A644XNT3</accession>
<sequence>MPCRNTIARATNFFERQTQPLVNTDKIQSIFTALAVGDAVGMPTEFMTRLEIQNRFRAFVPGLVDTKLSRHHADLPFASVTDDTEQNLYLYRLYLVSKRVDAKETASCLLRWAEETGAEQKRYIGPSSLSALNAIRAGTPVEEAGRYGTTCGGIMRTPSAVLYRKHTTDDDLARDILACLLCTHNTSEALESAGAYGFGLRAALDGGSRKEILAEAIRGANRLIALAPEINCAPSSAVRVKAMYSLAATHSPEHLLDTLYNLYGTGLPSADVCGAVFAIFFSAREDVWKAIRMGASIGGDTDTIASLAGALCCAFAGGHNIPDAIVGSVFSNNAILRGAPWEASI</sequence>
<reference evidence="3" key="1">
    <citation type="submission" date="2019-08" db="EMBL/GenBank/DDBJ databases">
        <authorList>
            <person name="Kucharzyk K."/>
            <person name="Murdoch R.W."/>
            <person name="Higgins S."/>
            <person name="Loffler F."/>
        </authorList>
    </citation>
    <scope>NUCLEOTIDE SEQUENCE</scope>
</reference>
<protein>
    <recommendedName>
        <fullName evidence="4">ADP-ribosyl-[dinitrogen reductase] hydrolase</fullName>
    </recommendedName>
</protein>
<gene>
    <name evidence="3" type="ORF">SDC9_63807</name>
</gene>
<dbReference type="SUPFAM" id="SSF101478">
    <property type="entry name" value="ADP-ribosylglycohydrolase"/>
    <property type="match status" value="1"/>
</dbReference>
<dbReference type="InterPro" id="IPR005502">
    <property type="entry name" value="Ribosyl_crysJ1"/>
</dbReference>
<dbReference type="InterPro" id="IPR050792">
    <property type="entry name" value="ADP-ribosylglycohydrolase"/>
</dbReference>
<dbReference type="GO" id="GO:0016787">
    <property type="term" value="F:hydrolase activity"/>
    <property type="evidence" value="ECO:0007669"/>
    <property type="project" value="UniProtKB-KW"/>
</dbReference>
<proteinExistence type="inferred from homology"/>
<comment type="similarity">
    <text evidence="1">Belongs to the ADP-ribosylglycohydrolase family.</text>
</comment>
<evidence type="ECO:0008006" key="4">
    <source>
        <dbReference type="Google" id="ProtNLM"/>
    </source>
</evidence>
<comment type="caution">
    <text evidence="3">The sequence shown here is derived from an EMBL/GenBank/DDBJ whole genome shotgun (WGS) entry which is preliminary data.</text>
</comment>
<name>A0A644XNT3_9ZZZZ</name>
<keyword evidence="2" id="KW-0378">Hydrolase</keyword>
<organism evidence="3">
    <name type="scientific">bioreactor metagenome</name>
    <dbReference type="NCBI Taxonomy" id="1076179"/>
    <lineage>
        <taxon>unclassified sequences</taxon>
        <taxon>metagenomes</taxon>
        <taxon>ecological metagenomes</taxon>
    </lineage>
</organism>
<dbReference type="EMBL" id="VSSQ01002793">
    <property type="protein sequence ID" value="MPM17418.1"/>
    <property type="molecule type" value="Genomic_DNA"/>
</dbReference>
<dbReference type="PANTHER" id="PTHR16222">
    <property type="entry name" value="ADP-RIBOSYLGLYCOHYDROLASE"/>
    <property type="match status" value="1"/>
</dbReference>
<dbReference type="AlphaFoldDB" id="A0A644XNT3"/>
<evidence type="ECO:0000256" key="1">
    <source>
        <dbReference type="ARBA" id="ARBA00010702"/>
    </source>
</evidence>
<dbReference type="PANTHER" id="PTHR16222:SF24">
    <property type="entry name" value="ADP-RIBOSYLHYDROLASE ARH3"/>
    <property type="match status" value="1"/>
</dbReference>
<dbReference type="Gene3D" id="1.10.4080.10">
    <property type="entry name" value="ADP-ribosylation/Crystallin J1"/>
    <property type="match status" value="1"/>
</dbReference>
<evidence type="ECO:0000256" key="2">
    <source>
        <dbReference type="ARBA" id="ARBA00022801"/>
    </source>
</evidence>
<evidence type="ECO:0000313" key="3">
    <source>
        <dbReference type="EMBL" id="MPM17418.1"/>
    </source>
</evidence>
<dbReference type="InterPro" id="IPR036705">
    <property type="entry name" value="Ribosyl_crysJ1_sf"/>
</dbReference>